<feature type="compositionally biased region" description="Acidic residues" evidence="8">
    <location>
        <begin position="1"/>
        <end position="10"/>
    </location>
</feature>
<dbReference type="InterPro" id="IPR001506">
    <property type="entry name" value="Peptidase_M12A"/>
</dbReference>
<sequence length="222" mass="25647">MMLSEEEIEAAENGMDPTQVGKQRGLSNSKYRKWPGGVVPYTLDKDADSVFKRGAIFSAIKEWEEKTCIKFVKRTTQKAYIEFTVQDGCWSQVGRTGRKQQISLGFGCGYHGIAVHEIGHALGFWHEQSRPDRDRYVEIIWDNIEESQKHNFRKYSTSSINSLNVPYDYGSIMHYGKRDFSKFPYLLTTIKPKRSGVSIGQRKHLSPLDVKQMNLYYECNKK</sequence>
<feature type="binding site" evidence="6">
    <location>
        <position position="120"/>
    </location>
    <ligand>
        <name>Zn(2+)</name>
        <dbReference type="ChEBI" id="CHEBI:29105"/>
        <note>catalytic</note>
    </ligand>
</feature>
<accession>A0ABN8LLY8</accession>
<evidence type="ECO:0000256" key="1">
    <source>
        <dbReference type="ARBA" id="ARBA00022670"/>
    </source>
</evidence>
<keyword evidence="1 6" id="KW-0645">Protease</keyword>
<dbReference type="Pfam" id="PF01400">
    <property type="entry name" value="Astacin"/>
    <property type="match status" value="1"/>
</dbReference>
<evidence type="ECO:0000313" key="10">
    <source>
        <dbReference type="EMBL" id="CAH3016431.1"/>
    </source>
</evidence>
<feature type="binding site" evidence="6">
    <location>
        <position position="116"/>
    </location>
    <ligand>
        <name>Zn(2+)</name>
        <dbReference type="ChEBI" id="CHEBI:29105"/>
        <note>catalytic</note>
    </ligand>
</feature>
<evidence type="ECO:0000256" key="6">
    <source>
        <dbReference type="PROSITE-ProRule" id="PRU01211"/>
    </source>
</evidence>
<evidence type="ECO:0000313" key="11">
    <source>
        <dbReference type="Proteomes" id="UP001159427"/>
    </source>
</evidence>
<evidence type="ECO:0000256" key="4">
    <source>
        <dbReference type="ARBA" id="ARBA00022833"/>
    </source>
</evidence>
<feature type="domain" description="Peptidase M12A" evidence="9">
    <location>
        <begin position="24"/>
        <end position="220"/>
    </location>
</feature>
<keyword evidence="5 6" id="KW-0482">Metalloprotease</keyword>
<dbReference type="SMART" id="SM00235">
    <property type="entry name" value="ZnMc"/>
    <property type="match status" value="1"/>
</dbReference>
<dbReference type="InterPro" id="IPR034035">
    <property type="entry name" value="Astacin-like_dom"/>
</dbReference>
<keyword evidence="3 6" id="KW-0378">Hydrolase</keyword>
<dbReference type="EMBL" id="CALNXI010000041">
    <property type="protein sequence ID" value="CAH3016431.1"/>
    <property type="molecule type" value="Genomic_DNA"/>
</dbReference>
<evidence type="ECO:0000256" key="7">
    <source>
        <dbReference type="RuleBase" id="RU361183"/>
    </source>
</evidence>
<organism evidence="10 11">
    <name type="scientific">Porites evermanni</name>
    <dbReference type="NCBI Taxonomy" id="104178"/>
    <lineage>
        <taxon>Eukaryota</taxon>
        <taxon>Metazoa</taxon>
        <taxon>Cnidaria</taxon>
        <taxon>Anthozoa</taxon>
        <taxon>Hexacorallia</taxon>
        <taxon>Scleractinia</taxon>
        <taxon>Fungiina</taxon>
        <taxon>Poritidae</taxon>
        <taxon>Porites</taxon>
    </lineage>
</organism>
<dbReference type="PRINTS" id="PR00480">
    <property type="entry name" value="ASTACIN"/>
</dbReference>
<dbReference type="PROSITE" id="PS51864">
    <property type="entry name" value="ASTACIN"/>
    <property type="match status" value="1"/>
</dbReference>
<keyword evidence="2 6" id="KW-0479">Metal-binding</keyword>
<evidence type="ECO:0000256" key="5">
    <source>
        <dbReference type="ARBA" id="ARBA00023049"/>
    </source>
</evidence>
<comment type="caution">
    <text evidence="6">Lacks conserved residue(s) required for the propagation of feature annotation.</text>
</comment>
<comment type="cofactor">
    <cofactor evidence="6 7">
        <name>Zn(2+)</name>
        <dbReference type="ChEBI" id="CHEBI:29105"/>
    </cofactor>
    <text evidence="6 7">Binds 1 zinc ion per subunit.</text>
</comment>
<reference evidence="10 11" key="1">
    <citation type="submission" date="2022-05" db="EMBL/GenBank/DDBJ databases">
        <authorList>
            <consortium name="Genoscope - CEA"/>
            <person name="William W."/>
        </authorList>
    </citation>
    <scope>NUCLEOTIDE SEQUENCE [LARGE SCALE GENOMIC DNA]</scope>
</reference>
<keyword evidence="11" id="KW-1185">Reference proteome</keyword>
<gene>
    <name evidence="10" type="ORF">PEVE_00029381</name>
</gene>
<comment type="caution">
    <text evidence="10">The sequence shown here is derived from an EMBL/GenBank/DDBJ whole genome shotgun (WGS) entry which is preliminary data.</text>
</comment>
<dbReference type="Gene3D" id="3.40.390.10">
    <property type="entry name" value="Collagenase (Catalytic Domain)"/>
    <property type="match status" value="1"/>
</dbReference>
<evidence type="ECO:0000256" key="8">
    <source>
        <dbReference type="SAM" id="MobiDB-lite"/>
    </source>
</evidence>
<protein>
    <recommendedName>
        <fullName evidence="7">Metalloendopeptidase</fullName>
        <ecNumber evidence="7">3.4.24.-</ecNumber>
    </recommendedName>
</protein>
<dbReference type="InterPro" id="IPR024079">
    <property type="entry name" value="MetalloPept_cat_dom_sf"/>
</dbReference>
<evidence type="ECO:0000256" key="3">
    <source>
        <dbReference type="ARBA" id="ARBA00022801"/>
    </source>
</evidence>
<evidence type="ECO:0000256" key="2">
    <source>
        <dbReference type="ARBA" id="ARBA00022723"/>
    </source>
</evidence>
<dbReference type="EC" id="3.4.24.-" evidence="7"/>
<proteinExistence type="predicted"/>
<evidence type="ECO:0000259" key="9">
    <source>
        <dbReference type="PROSITE" id="PS51864"/>
    </source>
</evidence>
<dbReference type="Proteomes" id="UP001159427">
    <property type="component" value="Unassembled WGS sequence"/>
</dbReference>
<dbReference type="SUPFAM" id="SSF55486">
    <property type="entry name" value="Metalloproteases ('zincins'), catalytic domain"/>
    <property type="match status" value="1"/>
</dbReference>
<dbReference type="PANTHER" id="PTHR10127">
    <property type="entry name" value="DISCOIDIN, CUB, EGF, LAMININ , AND ZINC METALLOPROTEASE DOMAIN CONTAINING"/>
    <property type="match status" value="1"/>
</dbReference>
<feature type="active site" evidence="6">
    <location>
        <position position="117"/>
    </location>
</feature>
<name>A0ABN8LLY8_9CNID</name>
<keyword evidence="4 6" id="KW-0862">Zinc</keyword>
<feature type="binding site" evidence="6">
    <location>
        <position position="126"/>
    </location>
    <ligand>
        <name>Zn(2+)</name>
        <dbReference type="ChEBI" id="CHEBI:29105"/>
        <note>catalytic</note>
    </ligand>
</feature>
<dbReference type="InterPro" id="IPR006026">
    <property type="entry name" value="Peptidase_Metallo"/>
</dbReference>
<feature type="region of interest" description="Disordered" evidence="8">
    <location>
        <begin position="1"/>
        <end position="28"/>
    </location>
</feature>
<dbReference type="CDD" id="cd04280">
    <property type="entry name" value="ZnMc_astacin_like"/>
    <property type="match status" value="1"/>
</dbReference>
<dbReference type="PANTHER" id="PTHR10127:SF780">
    <property type="entry name" value="METALLOENDOPEPTIDASE"/>
    <property type="match status" value="1"/>
</dbReference>